<dbReference type="OrthoDB" id="3469168at2"/>
<dbReference type="InterPro" id="IPR036013">
    <property type="entry name" value="Band_7/SPFH_dom_sf"/>
</dbReference>
<evidence type="ECO:0000313" key="4">
    <source>
        <dbReference type="Proteomes" id="UP000287352"/>
    </source>
</evidence>
<protein>
    <recommendedName>
        <fullName evidence="2">Band 7 domain-containing protein</fullName>
    </recommendedName>
</protein>
<evidence type="ECO:0000256" key="1">
    <source>
        <dbReference type="SAM" id="Coils"/>
    </source>
</evidence>
<name>A0A401ZXC2_9CHLR</name>
<dbReference type="Gene3D" id="3.30.479.30">
    <property type="entry name" value="Band 7 domain"/>
    <property type="match status" value="1"/>
</dbReference>
<organism evidence="3 4">
    <name type="scientific">Tengunoibacter tsumagoiensis</name>
    <dbReference type="NCBI Taxonomy" id="2014871"/>
    <lineage>
        <taxon>Bacteria</taxon>
        <taxon>Bacillati</taxon>
        <taxon>Chloroflexota</taxon>
        <taxon>Ktedonobacteria</taxon>
        <taxon>Ktedonobacterales</taxon>
        <taxon>Dictyobacteraceae</taxon>
        <taxon>Tengunoibacter</taxon>
    </lineage>
</organism>
<feature type="domain" description="Band 7" evidence="2">
    <location>
        <begin position="8"/>
        <end position="197"/>
    </location>
</feature>
<dbReference type="Pfam" id="PF01145">
    <property type="entry name" value="Band_7"/>
    <property type="match status" value="1"/>
</dbReference>
<keyword evidence="1" id="KW-0175">Coiled coil</keyword>
<evidence type="ECO:0000313" key="3">
    <source>
        <dbReference type="EMBL" id="GCE11500.1"/>
    </source>
</evidence>
<accession>A0A401ZXC2</accession>
<dbReference type="Proteomes" id="UP000287352">
    <property type="component" value="Unassembled WGS sequence"/>
</dbReference>
<dbReference type="EMBL" id="BIFR01000001">
    <property type="protein sequence ID" value="GCE11500.1"/>
    <property type="molecule type" value="Genomic_DNA"/>
</dbReference>
<sequence>MKLYAYFKAEPTEYVLAYTNGKVVRQGAGQAFWYWVPNTSIALLPTSIIDARFVFNETTIDFQPVTVQGLITYHVVAPETVAEQFNFTIQPQTRVYKAEGQAKLNERLIEIVHTHTRQQLRQLTLEDALRSSERIASSVFDQLRSANELSERGITCDSLFFSSVKATPETTKALEAEHREALQRRADQAIYSRRAEAVEQERKIKQNELATSIALEERRQTLIKLQGENTRQEAEFEAAAEQIRLVPFQQLTSQQLLGLAFRDFAENAQKIGNLTISSEILEQLLKPGSR</sequence>
<gene>
    <name evidence="3" type="ORF">KTT_13590</name>
</gene>
<comment type="caution">
    <text evidence="3">The sequence shown here is derived from an EMBL/GenBank/DDBJ whole genome shotgun (WGS) entry which is preliminary data.</text>
</comment>
<evidence type="ECO:0000259" key="2">
    <source>
        <dbReference type="Pfam" id="PF01145"/>
    </source>
</evidence>
<dbReference type="RefSeq" id="WP_126579211.1">
    <property type="nucleotide sequence ID" value="NZ_BIFR01000001.1"/>
</dbReference>
<keyword evidence="4" id="KW-1185">Reference proteome</keyword>
<dbReference type="SUPFAM" id="SSF117892">
    <property type="entry name" value="Band 7/SPFH domain"/>
    <property type="match status" value="1"/>
</dbReference>
<proteinExistence type="predicted"/>
<reference evidence="4" key="1">
    <citation type="submission" date="2018-12" db="EMBL/GenBank/DDBJ databases">
        <title>Tengunoibacter tsumagoiensis gen. nov., sp. nov., Dictyobacter kobayashii sp. nov., D. alpinus sp. nov., and D. joshuensis sp. nov. and description of Dictyobacteraceae fam. nov. within the order Ktedonobacterales isolated from Tengu-no-mugimeshi.</title>
        <authorList>
            <person name="Wang C.M."/>
            <person name="Zheng Y."/>
            <person name="Sakai Y."/>
            <person name="Toyoda A."/>
            <person name="Minakuchi Y."/>
            <person name="Abe K."/>
            <person name="Yokota A."/>
            <person name="Yabe S."/>
        </authorList>
    </citation>
    <scope>NUCLEOTIDE SEQUENCE [LARGE SCALE GENOMIC DNA]</scope>
    <source>
        <strain evidence="4">Uno3</strain>
    </source>
</reference>
<feature type="coiled-coil region" evidence="1">
    <location>
        <begin position="215"/>
        <end position="242"/>
    </location>
</feature>
<dbReference type="InterPro" id="IPR001107">
    <property type="entry name" value="Band_7"/>
</dbReference>
<dbReference type="AlphaFoldDB" id="A0A401ZXC2"/>